<dbReference type="Proteomes" id="UP000199603">
    <property type="component" value="Unassembled WGS sequence"/>
</dbReference>
<protein>
    <submittedName>
        <fullName evidence="3">TadE-like protein</fullName>
    </submittedName>
</protein>
<dbReference type="AlphaFoldDB" id="A0A1G6WWR9"/>
<evidence type="ECO:0000313" key="4">
    <source>
        <dbReference type="Proteomes" id="UP000199603"/>
    </source>
</evidence>
<evidence type="ECO:0000256" key="1">
    <source>
        <dbReference type="SAM" id="Phobius"/>
    </source>
</evidence>
<dbReference type="RefSeq" id="WP_176764137.1">
    <property type="nucleotide sequence ID" value="NZ_FNAG01000005.1"/>
</dbReference>
<evidence type="ECO:0000259" key="2">
    <source>
        <dbReference type="Pfam" id="PF07811"/>
    </source>
</evidence>
<keyword evidence="4" id="KW-1185">Reference proteome</keyword>
<dbReference type="EMBL" id="FNAG01000005">
    <property type="protein sequence ID" value="SDD69445.1"/>
    <property type="molecule type" value="Genomic_DNA"/>
</dbReference>
<dbReference type="STRING" id="265719.SAMN04488509_105170"/>
<feature type="transmembrane region" description="Helical" evidence="1">
    <location>
        <begin position="21"/>
        <end position="42"/>
    </location>
</feature>
<proteinExistence type="predicted"/>
<keyword evidence="1" id="KW-1133">Transmembrane helix</keyword>
<feature type="domain" description="TadE-like" evidence="2">
    <location>
        <begin position="21"/>
        <end position="62"/>
    </location>
</feature>
<dbReference type="Pfam" id="PF07811">
    <property type="entry name" value="TadE"/>
    <property type="match status" value="1"/>
</dbReference>
<name>A0A1G6WWR9_9GAMM</name>
<accession>A0A1G6WWR9</accession>
<keyword evidence="1" id="KW-0812">Transmembrane</keyword>
<gene>
    <name evidence="3" type="ORF">SAMN04488509_105170</name>
</gene>
<evidence type="ECO:0000313" key="3">
    <source>
        <dbReference type="EMBL" id="SDD69445.1"/>
    </source>
</evidence>
<reference evidence="3 4" key="1">
    <citation type="submission" date="2016-10" db="EMBL/GenBank/DDBJ databases">
        <authorList>
            <person name="de Groot N.N."/>
        </authorList>
    </citation>
    <scope>NUCLEOTIDE SEQUENCE [LARGE SCALE GENOMIC DNA]</scope>
    <source>
        <strain evidence="3 4">DSM 16957</strain>
    </source>
</reference>
<dbReference type="InterPro" id="IPR012495">
    <property type="entry name" value="TadE-like_dom"/>
</dbReference>
<organism evidence="3 4">
    <name type="scientific">Aquimonas voraii</name>
    <dbReference type="NCBI Taxonomy" id="265719"/>
    <lineage>
        <taxon>Bacteria</taxon>
        <taxon>Pseudomonadati</taxon>
        <taxon>Pseudomonadota</taxon>
        <taxon>Gammaproteobacteria</taxon>
        <taxon>Lysobacterales</taxon>
        <taxon>Lysobacteraceae</taxon>
        <taxon>Aquimonas</taxon>
    </lineage>
</organism>
<keyword evidence="1" id="KW-0472">Membrane</keyword>
<sequence length="250" mass="27318">MQASAIQRTLRARPRRGAEGGAVLVELYIILPIFALLMGGIFELSMLYRARAVLDAATFEAAQQGSLQNALLAPMQRGLAEGMAPHLLRGRTPAAVVQSLAEARGRMLAGGGGVRIISPNRAIFDRFAQRQTVRTTVDTAEIGQRVIPNDNLMWRSAAVQQVRVGNQNVPMTVQDANILKIESHWCERLKVPILDRVIARMVNGPLGVPAQCVGVKLADDARYGRPGQYIVLRSHSIARMQSPVLRTNLN</sequence>